<dbReference type="InterPro" id="IPR023267">
    <property type="entry name" value="RCMT"/>
</dbReference>
<dbReference type="GO" id="GO:0001510">
    <property type="term" value="P:RNA methylation"/>
    <property type="evidence" value="ECO:0007669"/>
    <property type="project" value="InterPro"/>
</dbReference>
<evidence type="ECO:0000256" key="6">
    <source>
        <dbReference type="ARBA" id="ARBA00022884"/>
    </source>
</evidence>
<dbReference type="AlphaFoldDB" id="A0A7X0SG91"/>
<dbReference type="InterPro" id="IPR049560">
    <property type="entry name" value="MeTrfase_RsmB-F_NOP2_cat"/>
</dbReference>
<dbReference type="CDD" id="cd21147">
    <property type="entry name" value="RsmF_methylt_CTD1"/>
    <property type="match status" value="1"/>
</dbReference>
<feature type="compositionally biased region" description="Basic and acidic residues" evidence="8">
    <location>
        <begin position="387"/>
        <end position="396"/>
    </location>
</feature>
<evidence type="ECO:0000256" key="4">
    <source>
        <dbReference type="ARBA" id="ARBA00022679"/>
    </source>
</evidence>
<dbReference type="InterPro" id="IPR031341">
    <property type="entry name" value="Methyltr_RsmF_N"/>
</dbReference>
<comment type="caution">
    <text evidence="7">Lacks conserved residue(s) required for the propagation of feature annotation.</text>
</comment>
<feature type="domain" description="SAM-dependent MTase RsmB/NOP-type" evidence="9">
    <location>
        <begin position="1"/>
        <end position="313"/>
    </location>
</feature>
<feature type="active site" description="Nucleophile" evidence="7">
    <location>
        <position position="231"/>
    </location>
</feature>
<proteinExistence type="inferred from homology"/>
<accession>A0A7X0SG91</accession>
<dbReference type="Pfam" id="PF13636">
    <property type="entry name" value="Methyltranf_PUA"/>
    <property type="match status" value="1"/>
</dbReference>
<dbReference type="CDD" id="cd02440">
    <property type="entry name" value="AdoMet_MTases"/>
    <property type="match status" value="1"/>
</dbReference>
<dbReference type="Gene3D" id="2.30.130.60">
    <property type="match status" value="1"/>
</dbReference>
<dbReference type="Gene3D" id="3.40.50.150">
    <property type="entry name" value="Vaccinia Virus protein VP39"/>
    <property type="match status" value="1"/>
</dbReference>
<evidence type="ECO:0000256" key="8">
    <source>
        <dbReference type="SAM" id="MobiDB-lite"/>
    </source>
</evidence>
<keyword evidence="6 7" id="KW-0694">RNA-binding</keyword>
<dbReference type="InterPro" id="IPR018314">
    <property type="entry name" value="RsmB/NOL1/NOP2-like_CS"/>
</dbReference>
<dbReference type="GO" id="GO:0003723">
    <property type="term" value="F:RNA binding"/>
    <property type="evidence" value="ECO:0007669"/>
    <property type="project" value="UniProtKB-UniRule"/>
</dbReference>
<dbReference type="InterPro" id="IPR031340">
    <property type="entry name" value="RsmF_methylt_CI"/>
</dbReference>
<keyword evidence="2" id="KW-0963">Cytoplasm</keyword>
<evidence type="ECO:0000256" key="7">
    <source>
        <dbReference type="PROSITE-ProRule" id="PRU01023"/>
    </source>
</evidence>
<feature type="binding site" evidence="7">
    <location>
        <position position="133"/>
    </location>
    <ligand>
        <name>S-adenosyl-L-methionine</name>
        <dbReference type="ChEBI" id="CHEBI:59789"/>
    </ligand>
</feature>
<organism evidence="10 11">
    <name type="scientific">Cohnella zeiphila</name>
    <dbReference type="NCBI Taxonomy" id="2761120"/>
    <lineage>
        <taxon>Bacteria</taxon>
        <taxon>Bacillati</taxon>
        <taxon>Bacillota</taxon>
        <taxon>Bacilli</taxon>
        <taxon>Bacillales</taxon>
        <taxon>Paenibacillaceae</taxon>
        <taxon>Cohnella</taxon>
    </lineage>
</organism>
<gene>
    <name evidence="10" type="ORF">H7C18_00660</name>
</gene>
<dbReference type="EMBL" id="JACJVO010000001">
    <property type="protein sequence ID" value="MBB6729406.1"/>
    <property type="molecule type" value="Genomic_DNA"/>
</dbReference>
<dbReference type="Proteomes" id="UP000564644">
    <property type="component" value="Unassembled WGS sequence"/>
</dbReference>
<keyword evidence="3 7" id="KW-0489">Methyltransferase</keyword>
<evidence type="ECO:0000313" key="11">
    <source>
        <dbReference type="Proteomes" id="UP000564644"/>
    </source>
</evidence>
<evidence type="ECO:0000256" key="2">
    <source>
        <dbReference type="ARBA" id="ARBA00022490"/>
    </source>
</evidence>
<dbReference type="Gene3D" id="3.30.70.1170">
    <property type="entry name" value="Sun protein, domain 3"/>
    <property type="match status" value="1"/>
</dbReference>
<name>A0A7X0SG91_9BACL</name>
<dbReference type="PANTHER" id="PTHR22807">
    <property type="entry name" value="NOP2 YEAST -RELATED NOL1/NOP2/FMU SUN DOMAIN-CONTAINING"/>
    <property type="match status" value="1"/>
</dbReference>
<evidence type="ECO:0000259" key="9">
    <source>
        <dbReference type="PROSITE" id="PS51686"/>
    </source>
</evidence>
<dbReference type="PROSITE" id="PS51686">
    <property type="entry name" value="SAM_MT_RSMB_NOP"/>
    <property type="match status" value="1"/>
</dbReference>
<sequence>MKLPARFEETMKELLGSEAEAFFASYGQPKTTGLRINGRKLGAPAFVSRFGEPGQPIPWAEGGFYTGEDDRPGKQLAYDLGLYYIQEPSAMLPVELLDVRPGHRVLDLCAAPGGKSTQMLSKLQGRGLLVTNDNASERTKALAKNIERAGAAGTVVTNEEPERLAVTFGGFFDRVLVDAPCSGEGMFRKDESMVREWERHSVERCAAMQRDIVRQAARMVAPGGKLVYSTCTFSPLENEGTVAALLAEFPDFVVEPVRTPAEWGFGPGRPDWLNAEQTAGLDAERLATLTGAVRVWPHRSRGEGHFAAVLVRRGEAGAEPAAEEKDSSEKGQAAEEGASGEPGWTFPLLLGPANDDATLEGTARKAKGGRGSETLPKSRKGVGMQPKSERGGEAQPKKKPVAPPARELRDKLLAFAKQSLPGWRPVGRLLARGERLYLLPEDAPSLDGLNAVRPGWLLGAATKHRFEPSQALAMGTRMEDAALSLRLSGSEEAALKYWKGDTLQPDPEGIVGPDGRPAGGNGWVLVCIDGFPAGWGRWDGATLKNELLPGWRRA</sequence>
<reference evidence="10 11" key="1">
    <citation type="submission" date="2020-08" db="EMBL/GenBank/DDBJ databases">
        <title>Cohnella phylogeny.</title>
        <authorList>
            <person name="Dunlap C."/>
        </authorList>
    </citation>
    <scope>NUCLEOTIDE SEQUENCE [LARGE SCALE GENOMIC DNA]</scope>
    <source>
        <strain evidence="10 11">CBP 2801</strain>
    </source>
</reference>
<evidence type="ECO:0000313" key="10">
    <source>
        <dbReference type="EMBL" id="MBB6729406.1"/>
    </source>
</evidence>
<feature type="binding site" evidence="7">
    <location>
        <begin position="109"/>
        <end position="115"/>
    </location>
    <ligand>
        <name>S-adenosyl-L-methionine</name>
        <dbReference type="ChEBI" id="CHEBI:59789"/>
    </ligand>
</feature>
<keyword evidence="4 7" id="KW-0808">Transferase</keyword>
<dbReference type="InterPro" id="IPR027391">
    <property type="entry name" value="Nol1_Nop2_Fmu_2"/>
</dbReference>
<feature type="binding site" evidence="7">
    <location>
        <position position="178"/>
    </location>
    <ligand>
        <name>S-adenosyl-L-methionine</name>
        <dbReference type="ChEBI" id="CHEBI:59789"/>
    </ligand>
</feature>
<dbReference type="Pfam" id="PF01189">
    <property type="entry name" value="Methyltr_RsmB-F"/>
    <property type="match status" value="1"/>
</dbReference>
<dbReference type="Pfam" id="PF17126">
    <property type="entry name" value="RsmF_methylt_CI"/>
    <property type="match status" value="1"/>
</dbReference>
<dbReference type="RefSeq" id="WP_185127074.1">
    <property type="nucleotide sequence ID" value="NZ_JACJVO010000001.1"/>
</dbReference>
<evidence type="ECO:0000256" key="5">
    <source>
        <dbReference type="ARBA" id="ARBA00022691"/>
    </source>
</evidence>
<evidence type="ECO:0000256" key="1">
    <source>
        <dbReference type="ARBA" id="ARBA00007494"/>
    </source>
</evidence>
<dbReference type="Pfam" id="PF17125">
    <property type="entry name" value="Methyltr_RsmF_N"/>
    <property type="match status" value="1"/>
</dbReference>
<comment type="caution">
    <text evidence="10">The sequence shown here is derived from an EMBL/GenBank/DDBJ whole genome shotgun (WGS) entry which is preliminary data.</text>
</comment>
<dbReference type="InterPro" id="IPR001678">
    <property type="entry name" value="MeTrfase_RsmB-F_NOP2_dom"/>
</dbReference>
<comment type="similarity">
    <text evidence="1 7">Belongs to the class I-like SAM-binding methyltransferase superfamily. RsmB/NOP family.</text>
</comment>
<dbReference type="PROSITE" id="PS01153">
    <property type="entry name" value="NOL1_NOP2_SUN"/>
    <property type="match status" value="1"/>
</dbReference>
<dbReference type="SUPFAM" id="SSF53335">
    <property type="entry name" value="S-adenosyl-L-methionine-dependent methyltransferases"/>
    <property type="match status" value="1"/>
</dbReference>
<protein>
    <submittedName>
        <fullName evidence="10">RsmF rRNA methyltransferase first C-terminal domain-containing protein</fullName>
    </submittedName>
</protein>
<dbReference type="PRINTS" id="PR02008">
    <property type="entry name" value="RCMTFAMILY"/>
</dbReference>
<feature type="compositionally biased region" description="Basic and acidic residues" evidence="8">
    <location>
        <begin position="315"/>
        <end position="333"/>
    </location>
</feature>
<evidence type="ECO:0000256" key="3">
    <source>
        <dbReference type="ARBA" id="ARBA00022603"/>
    </source>
</evidence>
<dbReference type="PANTHER" id="PTHR22807:SF30">
    <property type="entry name" value="28S RRNA (CYTOSINE(4447)-C(5))-METHYLTRANSFERASE-RELATED"/>
    <property type="match status" value="1"/>
</dbReference>
<dbReference type="GO" id="GO:0008173">
    <property type="term" value="F:RNA methyltransferase activity"/>
    <property type="evidence" value="ECO:0007669"/>
    <property type="project" value="InterPro"/>
</dbReference>
<keyword evidence="11" id="KW-1185">Reference proteome</keyword>
<keyword evidence="5 7" id="KW-0949">S-adenosyl-L-methionine</keyword>
<feature type="region of interest" description="Disordered" evidence="8">
    <location>
        <begin position="315"/>
        <end position="404"/>
    </location>
</feature>
<dbReference type="InterPro" id="IPR029063">
    <property type="entry name" value="SAM-dependent_MTases_sf"/>
</dbReference>